<protein>
    <recommendedName>
        <fullName evidence="2">PIN domain-containing protein</fullName>
    </recommendedName>
</protein>
<dbReference type="AlphaFoldDB" id="A0A0G1DCJ2"/>
<dbReference type="InterPro" id="IPR044153">
    <property type="entry name" value="PIN_Pae0151-like"/>
</dbReference>
<dbReference type="InterPro" id="IPR002716">
    <property type="entry name" value="PIN_dom"/>
</dbReference>
<proteinExistence type="predicted"/>
<sequence>MKNAVPVVVDSSVIVKWLNSDNEKHLKQADKLLKDRQAGKISLYTLELAKYEVGNALIYKNMDKITTSAAISLLFALPINYSQMDEDMALDAGELAKEYSITYYDASFMVLAKYLKSKLVTDNPKHQKKQKDIIVIPIEKYH</sequence>
<evidence type="ECO:0000256" key="1">
    <source>
        <dbReference type="ARBA" id="ARBA00022842"/>
    </source>
</evidence>
<dbReference type="Proteomes" id="UP000034894">
    <property type="component" value="Unassembled WGS sequence"/>
</dbReference>
<dbReference type="InterPro" id="IPR029060">
    <property type="entry name" value="PIN-like_dom_sf"/>
</dbReference>
<dbReference type="SUPFAM" id="SSF88723">
    <property type="entry name" value="PIN domain-like"/>
    <property type="match status" value="1"/>
</dbReference>
<reference evidence="3 4" key="1">
    <citation type="journal article" date="2015" name="Nature">
        <title>rRNA introns, odd ribosomes, and small enigmatic genomes across a large radiation of phyla.</title>
        <authorList>
            <person name="Brown C.T."/>
            <person name="Hug L.A."/>
            <person name="Thomas B.C."/>
            <person name="Sharon I."/>
            <person name="Castelle C.J."/>
            <person name="Singh A."/>
            <person name="Wilkins M.J."/>
            <person name="Williams K.H."/>
            <person name="Banfield J.F."/>
        </authorList>
    </citation>
    <scope>NUCLEOTIDE SEQUENCE [LARGE SCALE GENOMIC DNA]</scope>
</reference>
<dbReference type="InterPro" id="IPR051619">
    <property type="entry name" value="TypeII_TA_RNase_PINc/VapC"/>
</dbReference>
<name>A0A0G1DCJ2_9BACT</name>
<gene>
    <name evidence="3" type="ORF">UV73_C0018G0027</name>
</gene>
<evidence type="ECO:0000313" key="3">
    <source>
        <dbReference type="EMBL" id="KKS95414.1"/>
    </source>
</evidence>
<organism evidence="3 4">
    <name type="scientific">Candidatus Gottesmanbacteria bacterium GW2011_GWA2_43_14</name>
    <dbReference type="NCBI Taxonomy" id="1618443"/>
    <lineage>
        <taxon>Bacteria</taxon>
        <taxon>Candidatus Gottesmaniibacteriota</taxon>
    </lineage>
</organism>
<dbReference type="EMBL" id="LCFP01000018">
    <property type="protein sequence ID" value="KKS95414.1"/>
    <property type="molecule type" value="Genomic_DNA"/>
</dbReference>
<dbReference type="CDD" id="cd09873">
    <property type="entry name" value="PIN_Pae0151-like"/>
    <property type="match status" value="1"/>
</dbReference>
<dbReference type="Gene3D" id="3.40.50.1010">
    <property type="entry name" value="5'-nuclease"/>
    <property type="match status" value="1"/>
</dbReference>
<dbReference type="STRING" id="1618443.UV73_C0018G0027"/>
<feature type="domain" description="PIN" evidence="2">
    <location>
        <begin position="7"/>
        <end position="128"/>
    </location>
</feature>
<evidence type="ECO:0000313" key="4">
    <source>
        <dbReference type="Proteomes" id="UP000034894"/>
    </source>
</evidence>
<comment type="caution">
    <text evidence="3">The sequence shown here is derived from an EMBL/GenBank/DDBJ whole genome shotgun (WGS) entry which is preliminary data.</text>
</comment>
<evidence type="ECO:0000259" key="2">
    <source>
        <dbReference type="Pfam" id="PF01850"/>
    </source>
</evidence>
<dbReference type="Pfam" id="PF01850">
    <property type="entry name" value="PIN"/>
    <property type="match status" value="1"/>
</dbReference>
<dbReference type="PANTHER" id="PTHR35901">
    <property type="entry name" value="RIBONUCLEASE VAPC3"/>
    <property type="match status" value="1"/>
</dbReference>
<dbReference type="PANTHER" id="PTHR35901:SF1">
    <property type="entry name" value="EXONUCLEASE VAPC9"/>
    <property type="match status" value="1"/>
</dbReference>
<keyword evidence="1" id="KW-0460">Magnesium</keyword>
<accession>A0A0G1DCJ2</accession>